<proteinExistence type="predicted"/>
<evidence type="ECO:0000313" key="2">
    <source>
        <dbReference type="Proteomes" id="UP000270296"/>
    </source>
</evidence>
<protein>
    <submittedName>
        <fullName evidence="1 3">Uncharacterized protein</fullName>
    </submittedName>
</protein>
<keyword evidence="2" id="KW-1185">Reference proteome</keyword>
<reference evidence="1 2" key="2">
    <citation type="submission" date="2018-11" db="EMBL/GenBank/DDBJ databases">
        <authorList>
            <consortium name="Pathogen Informatics"/>
        </authorList>
    </citation>
    <scope>NUCLEOTIDE SEQUENCE [LARGE SCALE GENOMIC DNA]</scope>
</reference>
<sequence>MKHQRLISESLFEQFEPDNDIFNSWTTTHSGSHNESDYFMQNANGSSNPPIEQFKFSNVYKYDSNVLELIQLLHCFAVTLKIEKDKRWSVY</sequence>
<accession>A0A183ISU0</accession>
<dbReference type="Proteomes" id="UP000270296">
    <property type="component" value="Unassembled WGS sequence"/>
</dbReference>
<organism evidence="3">
    <name type="scientific">Soboliphyme baturini</name>
    <dbReference type="NCBI Taxonomy" id="241478"/>
    <lineage>
        <taxon>Eukaryota</taxon>
        <taxon>Metazoa</taxon>
        <taxon>Ecdysozoa</taxon>
        <taxon>Nematoda</taxon>
        <taxon>Enoplea</taxon>
        <taxon>Dorylaimia</taxon>
        <taxon>Dioctophymatida</taxon>
        <taxon>Dioctophymatoidea</taxon>
        <taxon>Soboliphymatidae</taxon>
        <taxon>Soboliphyme</taxon>
    </lineage>
</organism>
<evidence type="ECO:0000313" key="3">
    <source>
        <dbReference type="WBParaSite" id="SBAD_0000694801-mRNA-1"/>
    </source>
</evidence>
<reference evidence="3" key="1">
    <citation type="submission" date="2016-06" db="UniProtKB">
        <authorList>
            <consortium name="WormBaseParasite"/>
        </authorList>
    </citation>
    <scope>IDENTIFICATION</scope>
</reference>
<name>A0A183ISU0_9BILA</name>
<dbReference type="AlphaFoldDB" id="A0A183ISU0"/>
<gene>
    <name evidence="1" type="ORF">SBAD_LOCUS6687</name>
</gene>
<dbReference type="WBParaSite" id="SBAD_0000694801-mRNA-1">
    <property type="protein sequence ID" value="SBAD_0000694801-mRNA-1"/>
    <property type="gene ID" value="SBAD_0000694801"/>
</dbReference>
<evidence type="ECO:0000313" key="1">
    <source>
        <dbReference type="EMBL" id="VDP10577.1"/>
    </source>
</evidence>
<dbReference type="EMBL" id="UZAM01009953">
    <property type="protein sequence ID" value="VDP10577.1"/>
    <property type="molecule type" value="Genomic_DNA"/>
</dbReference>